<dbReference type="GO" id="GO:0005829">
    <property type="term" value="C:cytosol"/>
    <property type="evidence" value="ECO:0007669"/>
    <property type="project" value="TreeGrafter"/>
</dbReference>
<keyword evidence="4" id="KW-1185">Reference proteome</keyword>
<sequence length="325" mass="35780">MNRTPKIALEEHFSAPGFAEYSVGFTQLLTPEVRADLGARLTDFDSQRIGEMDAGNIEYVVLSQTAPGVQAEADAALAIRRARENNEFLAERVARHPTRYGAFAHVALQDPKAAADELERTVREHGFKGAMVNGHTLGRYYEGTAFDVFWERAQALDVPIYLHPASFSQVPALLEGMPVLHGATWGWGVETAGHALRLLFGGVFDRFPRLLLLLGHMGEFLPFQRWRMDSRFAAYPMGVELARKPSEYFGSNILITTSGVCSAPSLVGAIGEMGAEGVLFSVDYPYESTAQACEFIEQAPLDDRTRALVCHGNARRIFKLAGGDR</sequence>
<dbReference type="PANTHER" id="PTHR21240:SF30">
    <property type="entry name" value="AMIDOHYDROLASE-RELATED DOMAIN-CONTAINING PROTEIN-RELATED"/>
    <property type="match status" value="1"/>
</dbReference>
<keyword evidence="3" id="KW-0378">Hydrolase</keyword>
<dbReference type="InterPro" id="IPR032466">
    <property type="entry name" value="Metal_Hydrolase"/>
</dbReference>
<dbReference type="RefSeq" id="WP_135286650.1">
    <property type="nucleotide sequence ID" value="NZ_SMLL01000007.1"/>
</dbReference>
<dbReference type="InterPro" id="IPR032465">
    <property type="entry name" value="ACMSD"/>
</dbReference>
<keyword evidence="1" id="KW-0456">Lyase</keyword>
<evidence type="ECO:0000313" key="3">
    <source>
        <dbReference type="EMBL" id="TFY97484.1"/>
    </source>
</evidence>
<dbReference type="GO" id="GO:0019748">
    <property type="term" value="P:secondary metabolic process"/>
    <property type="evidence" value="ECO:0007669"/>
    <property type="project" value="TreeGrafter"/>
</dbReference>
<dbReference type="OrthoDB" id="8673173at2"/>
<comment type="caution">
    <text evidence="3">The sequence shown here is derived from an EMBL/GenBank/DDBJ whole genome shotgun (WGS) entry which is preliminary data.</text>
</comment>
<dbReference type="Pfam" id="PF04909">
    <property type="entry name" value="Amidohydro_2"/>
    <property type="match status" value="1"/>
</dbReference>
<feature type="domain" description="Amidohydrolase-related" evidence="2">
    <location>
        <begin position="64"/>
        <end position="320"/>
    </location>
</feature>
<dbReference type="PANTHER" id="PTHR21240">
    <property type="entry name" value="2-AMINO-3-CARBOXYLMUCONATE-6-SEMIALDEHYDE DECARBOXYLASE"/>
    <property type="match status" value="1"/>
</dbReference>
<reference evidence="3 4" key="1">
    <citation type="submission" date="2019-03" db="EMBL/GenBank/DDBJ databases">
        <title>Ramlibacter rhizophilus CCTCC AB2015357, whole genome shotgun sequence.</title>
        <authorList>
            <person name="Zhang X."/>
            <person name="Feng G."/>
            <person name="Zhu H."/>
        </authorList>
    </citation>
    <scope>NUCLEOTIDE SEQUENCE [LARGE SCALE GENOMIC DNA]</scope>
    <source>
        <strain evidence="3 4">CCTCC AB2015357</strain>
    </source>
</reference>
<dbReference type="SUPFAM" id="SSF51556">
    <property type="entry name" value="Metallo-dependent hydrolases"/>
    <property type="match status" value="1"/>
</dbReference>
<evidence type="ECO:0000313" key="4">
    <source>
        <dbReference type="Proteomes" id="UP000297564"/>
    </source>
</evidence>
<gene>
    <name evidence="3" type="ORF">EZ242_18355</name>
</gene>
<protein>
    <submittedName>
        <fullName evidence="3">Amidohydrolase</fullName>
    </submittedName>
</protein>
<proteinExistence type="predicted"/>
<dbReference type="Proteomes" id="UP000297564">
    <property type="component" value="Unassembled WGS sequence"/>
</dbReference>
<dbReference type="EMBL" id="SMLL01000007">
    <property type="protein sequence ID" value="TFY97484.1"/>
    <property type="molecule type" value="Genomic_DNA"/>
</dbReference>
<dbReference type="InterPro" id="IPR006680">
    <property type="entry name" value="Amidohydro-rel"/>
</dbReference>
<dbReference type="GO" id="GO:0016831">
    <property type="term" value="F:carboxy-lyase activity"/>
    <property type="evidence" value="ECO:0007669"/>
    <property type="project" value="InterPro"/>
</dbReference>
<dbReference type="AlphaFoldDB" id="A0A4Z0BH83"/>
<dbReference type="Gene3D" id="3.20.20.140">
    <property type="entry name" value="Metal-dependent hydrolases"/>
    <property type="match status" value="1"/>
</dbReference>
<evidence type="ECO:0000259" key="2">
    <source>
        <dbReference type="Pfam" id="PF04909"/>
    </source>
</evidence>
<dbReference type="GO" id="GO:0016787">
    <property type="term" value="F:hydrolase activity"/>
    <property type="evidence" value="ECO:0007669"/>
    <property type="project" value="UniProtKB-KW"/>
</dbReference>
<accession>A0A4Z0BH83</accession>
<name>A0A4Z0BH83_9BURK</name>
<organism evidence="3 4">
    <name type="scientific">Ramlibacter rhizophilus</name>
    <dbReference type="NCBI Taxonomy" id="1781167"/>
    <lineage>
        <taxon>Bacteria</taxon>
        <taxon>Pseudomonadati</taxon>
        <taxon>Pseudomonadota</taxon>
        <taxon>Betaproteobacteria</taxon>
        <taxon>Burkholderiales</taxon>
        <taxon>Comamonadaceae</taxon>
        <taxon>Ramlibacter</taxon>
    </lineage>
</organism>
<evidence type="ECO:0000256" key="1">
    <source>
        <dbReference type="ARBA" id="ARBA00023239"/>
    </source>
</evidence>